<sequence length="98" mass="10953">MLSSNLKEGLIMTNLKIAETKTHQTGNSVSVTLPKKAGFLNNEQVIIEKVDEDTLIIRRAHSDKNPWTSGAYDNVDFRGQLDKIGFNVGNEPRKGREL</sequence>
<gene>
    <name evidence="1" type="ORF">HMPREF9104_00050</name>
</gene>
<dbReference type="EMBL" id="AGRJ01000007">
    <property type="protein sequence ID" value="EHO54603.1"/>
    <property type="molecule type" value="Genomic_DNA"/>
</dbReference>
<proteinExistence type="predicted"/>
<protein>
    <recommendedName>
        <fullName evidence="3">SpoVT/AbrB-like protein</fullName>
    </recommendedName>
</protein>
<dbReference type="HOGENOM" id="CLU_182191_0_0_9"/>
<name>H1LBU0_9LACO</name>
<organism evidence="1 2">
    <name type="scientific">Lentilactobacillus kisonensis F0435</name>
    <dbReference type="NCBI Taxonomy" id="797516"/>
    <lineage>
        <taxon>Bacteria</taxon>
        <taxon>Bacillati</taxon>
        <taxon>Bacillota</taxon>
        <taxon>Bacilli</taxon>
        <taxon>Lactobacillales</taxon>
        <taxon>Lactobacillaceae</taxon>
        <taxon>Lentilactobacillus</taxon>
    </lineage>
</organism>
<dbReference type="AlphaFoldDB" id="H1LBU0"/>
<dbReference type="PATRIC" id="fig|797516.3.peg.44"/>
<reference evidence="1 2" key="1">
    <citation type="submission" date="2011-09" db="EMBL/GenBank/DDBJ databases">
        <authorList>
            <person name="Weinstock G."/>
            <person name="Sodergren E."/>
            <person name="Clifton S."/>
            <person name="Fulton L."/>
            <person name="Fulton B."/>
            <person name="Courtney L."/>
            <person name="Fronick C."/>
            <person name="Harrison M."/>
            <person name="Strong C."/>
            <person name="Farmer C."/>
            <person name="Delahaunty K."/>
            <person name="Markovic C."/>
            <person name="Hall O."/>
            <person name="Minx P."/>
            <person name="Tomlinson C."/>
            <person name="Mitreva M."/>
            <person name="Hou S."/>
            <person name="Chen J."/>
            <person name="Wollam A."/>
            <person name="Pepin K.H."/>
            <person name="Johnson M."/>
            <person name="Bhonagiri V."/>
            <person name="Zhang X."/>
            <person name="Suruliraj S."/>
            <person name="Warren W."/>
            <person name="Chinwalla A."/>
            <person name="Mardis E.R."/>
            <person name="Wilson R.K."/>
        </authorList>
    </citation>
    <scope>NUCLEOTIDE SEQUENCE [LARGE SCALE GENOMIC DNA]</scope>
    <source>
        <strain evidence="1 2">F0435</strain>
    </source>
</reference>
<dbReference type="STRING" id="797516.HMPREF9104_00050"/>
<comment type="caution">
    <text evidence="1">The sequence shown here is derived from an EMBL/GenBank/DDBJ whole genome shotgun (WGS) entry which is preliminary data.</text>
</comment>
<accession>H1LBU0</accession>
<evidence type="ECO:0008006" key="3">
    <source>
        <dbReference type="Google" id="ProtNLM"/>
    </source>
</evidence>
<evidence type="ECO:0000313" key="1">
    <source>
        <dbReference type="EMBL" id="EHO54603.1"/>
    </source>
</evidence>
<evidence type="ECO:0000313" key="2">
    <source>
        <dbReference type="Proteomes" id="UP000005025"/>
    </source>
</evidence>
<dbReference type="Proteomes" id="UP000005025">
    <property type="component" value="Unassembled WGS sequence"/>
</dbReference>